<keyword evidence="1" id="KW-0812">Transmembrane</keyword>
<dbReference type="PANTHER" id="PTHR36833:SF1">
    <property type="entry name" value="INTEGRAL MEMBRANE TRANSPORT PROTEIN"/>
    <property type="match status" value="1"/>
</dbReference>
<evidence type="ECO:0008006" key="4">
    <source>
        <dbReference type="Google" id="ProtNLM"/>
    </source>
</evidence>
<dbReference type="EMBL" id="CP001780">
    <property type="protein sequence ID" value="ACZ01936.1"/>
    <property type="molecule type" value="Genomic_DNA"/>
</dbReference>
<keyword evidence="3" id="KW-1185">Reference proteome</keyword>
<dbReference type="GeneID" id="29674302"/>
<feature type="transmembrane region" description="Helical" evidence="1">
    <location>
        <begin position="194"/>
        <end position="216"/>
    </location>
</feature>
<evidence type="ECO:0000256" key="1">
    <source>
        <dbReference type="SAM" id="Phobius"/>
    </source>
</evidence>
<dbReference type="HOGENOM" id="CLU_071040_0_1_0"/>
<dbReference type="InterPro" id="IPR010390">
    <property type="entry name" value="ABC-2_transporter-like"/>
</dbReference>
<dbReference type="Pfam" id="PF06182">
    <property type="entry name" value="ABC2_membrane_6"/>
    <property type="match status" value="1"/>
</dbReference>
<dbReference type="OrthoDB" id="9788195at2"/>
<proteinExistence type="predicted"/>
<geneLocation type="plasmid" evidence="2 3">
    <name>pSMON01</name>
</geneLocation>
<feature type="transmembrane region" description="Helical" evidence="1">
    <location>
        <begin position="140"/>
        <end position="173"/>
    </location>
</feature>
<keyword evidence="1" id="KW-1133">Transmembrane helix</keyword>
<dbReference type="AlphaFoldDB" id="D1AYW2"/>
<keyword evidence="1" id="KW-0472">Membrane</keyword>
<feature type="transmembrane region" description="Helical" evidence="1">
    <location>
        <begin position="26"/>
        <end position="51"/>
    </location>
</feature>
<dbReference type="PANTHER" id="PTHR36833">
    <property type="entry name" value="SLR0610 PROTEIN-RELATED"/>
    <property type="match status" value="1"/>
</dbReference>
<dbReference type="Proteomes" id="UP000002072">
    <property type="component" value="Plasmid pSMON01"/>
</dbReference>
<evidence type="ECO:0000313" key="2">
    <source>
        <dbReference type="EMBL" id="ACZ01936.1"/>
    </source>
</evidence>
<feature type="transmembrane region" description="Helical" evidence="1">
    <location>
        <begin position="228"/>
        <end position="250"/>
    </location>
</feature>
<dbReference type="eggNOG" id="COG3694">
    <property type="taxonomic scope" value="Bacteria"/>
</dbReference>
<feature type="transmembrane region" description="Helical" evidence="1">
    <location>
        <begin position="63"/>
        <end position="91"/>
    </location>
</feature>
<name>D1AYW2_STRM9</name>
<keyword evidence="2" id="KW-0614">Plasmid</keyword>
<accession>D1AYW2</accession>
<organism evidence="2 3">
    <name type="scientific">Streptobacillus moniliformis (strain ATCC 14647 / DSM 12112 / NCTC 10651 / 9901)</name>
    <dbReference type="NCBI Taxonomy" id="519441"/>
    <lineage>
        <taxon>Bacteria</taxon>
        <taxon>Fusobacteriati</taxon>
        <taxon>Fusobacteriota</taxon>
        <taxon>Fusobacteriia</taxon>
        <taxon>Fusobacteriales</taxon>
        <taxon>Leptotrichiaceae</taxon>
        <taxon>Streptobacillus</taxon>
    </lineage>
</organism>
<dbReference type="RefSeq" id="WP_012859482.1">
    <property type="nucleotide sequence ID" value="NC_013516.1"/>
</dbReference>
<dbReference type="KEGG" id="smf:Smon_1505"/>
<gene>
    <name evidence="2" type="ORF">Smon_1505</name>
</gene>
<protein>
    <recommendedName>
        <fullName evidence="4">ABC-2 type transport system permease protein</fullName>
    </recommendedName>
</protein>
<evidence type="ECO:0000313" key="3">
    <source>
        <dbReference type="Proteomes" id="UP000002072"/>
    </source>
</evidence>
<sequence length="262" mass="30311">MKRYLKLFFLYLYINIKELKSYGIDFYLGSIAMFLKNISNLFLIFFIYNIVNVINGWNINEMIYLYSIVTISFSIWRCFFINTLNISYYIINGKLDILLIKPLNPLFLIFMEGFDEDAWGDLAVGIIIYFYISFKLNLPILNIILVFIIALLGGLVFSGISVIGSLFSIIFLGSSNFSDLPYIIYEFSKYPINIFNPVISILFKTIIPVAWIGYIPAYINLKDGNQNLIIVFLISVFITILYFIIVVLIWNNVLKKYSSSGT</sequence>
<reference evidence="2 3" key="1">
    <citation type="journal article" date="2009" name="Stand. Genomic Sci.">
        <title>Complete genome sequence of Streptobacillus moniliformis type strain (9901T).</title>
        <authorList>
            <person name="Nolan M."/>
            <person name="Gronow S."/>
            <person name="Lapidus A."/>
            <person name="Ivanova N."/>
            <person name="Copeland A."/>
            <person name="Lucas S."/>
            <person name="Del Rio T.G."/>
            <person name="Chen F."/>
            <person name="Tice H."/>
            <person name="Pitluck S."/>
            <person name="Cheng J.F."/>
            <person name="Sims D."/>
            <person name="Meincke L."/>
            <person name="Bruce D."/>
            <person name="Goodwin L."/>
            <person name="Brettin T."/>
            <person name="Han C."/>
            <person name="Detter J.C."/>
            <person name="Ovchinikova G."/>
            <person name="Pati A."/>
            <person name="Mavromatis K."/>
            <person name="Mikhailova N."/>
            <person name="Chen A."/>
            <person name="Palaniappan K."/>
            <person name="Land M."/>
            <person name="Hauser L."/>
            <person name="Chang Y.J."/>
            <person name="Jeffries C.D."/>
            <person name="Rohde M."/>
            <person name="Sproer C."/>
            <person name="Goker M."/>
            <person name="Bristow J."/>
            <person name="Eisen J.A."/>
            <person name="Markowitz V."/>
            <person name="Hugenholtz P."/>
            <person name="Kyrpides N.C."/>
            <person name="Klenk H.P."/>
            <person name="Chain P."/>
        </authorList>
    </citation>
    <scope>NUCLEOTIDE SEQUENCE [LARGE SCALE GENOMIC DNA]</scope>
    <source>
        <strain evidence="3">ATCC 14647 / DSM 12112 / NCTC 10651 / 9901</strain>
        <plasmid evidence="3">pSMON01</plasmid>
    </source>
</reference>